<evidence type="ECO:0000259" key="5">
    <source>
        <dbReference type="Pfam" id="PF06803"/>
    </source>
</evidence>
<dbReference type="EMBL" id="JBHSNO010000016">
    <property type="protein sequence ID" value="MFC5591420.1"/>
    <property type="molecule type" value="Genomic_DNA"/>
</dbReference>
<accession>A0ABW0TR84</accession>
<evidence type="ECO:0000256" key="1">
    <source>
        <dbReference type="ARBA" id="ARBA00004127"/>
    </source>
</evidence>
<dbReference type="Pfam" id="PF06803">
    <property type="entry name" value="DUF1232"/>
    <property type="match status" value="1"/>
</dbReference>
<keyword evidence="2" id="KW-0812">Transmembrane</keyword>
<dbReference type="RefSeq" id="WP_381439195.1">
    <property type="nucleotide sequence ID" value="NZ_JBHSNO010000016.1"/>
</dbReference>
<protein>
    <submittedName>
        <fullName evidence="6">YkvA family protein</fullName>
    </submittedName>
</protein>
<evidence type="ECO:0000313" key="7">
    <source>
        <dbReference type="Proteomes" id="UP001596109"/>
    </source>
</evidence>
<dbReference type="InterPro" id="IPR016941">
    <property type="entry name" value="UCP029962"/>
</dbReference>
<keyword evidence="4" id="KW-0472">Membrane</keyword>
<feature type="domain" description="DUF1232" evidence="5">
    <location>
        <begin position="40"/>
        <end position="72"/>
    </location>
</feature>
<gene>
    <name evidence="6" type="ORF">ACFPRA_21265</name>
</gene>
<comment type="caution">
    <text evidence="6">The sequence shown here is derived from an EMBL/GenBank/DDBJ whole genome shotgun (WGS) entry which is preliminary data.</text>
</comment>
<dbReference type="Proteomes" id="UP001596109">
    <property type="component" value="Unassembled WGS sequence"/>
</dbReference>
<evidence type="ECO:0000256" key="3">
    <source>
        <dbReference type="ARBA" id="ARBA00022989"/>
    </source>
</evidence>
<dbReference type="InterPro" id="IPR010652">
    <property type="entry name" value="DUF1232"/>
</dbReference>
<name>A0ABW0TR84_9BACL</name>
<reference evidence="7" key="1">
    <citation type="journal article" date="2019" name="Int. J. Syst. Evol. Microbiol.">
        <title>The Global Catalogue of Microorganisms (GCM) 10K type strain sequencing project: providing services to taxonomists for standard genome sequencing and annotation.</title>
        <authorList>
            <consortium name="The Broad Institute Genomics Platform"/>
            <consortium name="The Broad Institute Genome Sequencing Center for Infectious Disease"/>
            <person name="Wu L."/>
            <person name="Ma J."/>
        </authorList>
    </citation>
    <scope>NUCLEOTIDE SEQUENCE [LARGE SCALE GENOMIC DNA]</scope>
    <source>
        <strain evidence="7">CGMCC 4.1434</strain>
    </source>
</reference>
<proteinExistence type="predicted"/>
<evidence type="ECO:0000313" key="6">
    <source>
        <dbReference type="EMBL" id="MFC5591420.1"/>
    </source>
</evidence>
<keyword evidence="7" id="KW-1185">Reference proteome</keyword>
<keyword evidence="3" id="KW-1133">Transmembrane helix</keyword>
<organism evidence="6 7">
    <name type="scientific">Sporosarcina soli</name>
    <dbReference type="NCBI Taxonomy" id="334736"/>
    <lineage>
        <taxon>Bacteria</taxon>
        <taxon>Bacillati</taxon>
        <taxon>Bacillota</taxon>
        <taxon>Bacilli</taxon>
        <taxon>Bacillales</taxon>
        <taxon>Caryophanaceae</taxon>
        <taxon>Sporosarcina</taxon>
    </lineage>
</organism>
<comment type="subcellular location">
    <subcellularLocation>
        <location evidence="1">Endomembrane system</location>
        <topology evidence="1">Multi-pass membrane protein</topology>
    </subcellularLocation>
</comment>
<sequence length="92" mass="10960">MLFRYLQRIKFILKFWKFIPFLKEFFVSEDVQVHKKVFGVFLILTYAFFPFDLIPDFLTFIGIIDDVAVASFVLGRMIKIAPQSLKEKYNVI</sequence>
<dbReference type="PIRSF" id="PIRSF029962">
    <property type="entry name" value="UCP029962"/>
    <property type="match status" value="1"/>
</dbReference>
<evidence type="ECO:0000256" key="4">
    <source>
        <dbReference type="ARBA" id="ARBA00023136"/>
    </source>
</evidence>
<evidence type="ECO:0000256" key="2">
    <source>
        <dbReference type="ARBA" id="ARBA00022692"/>
    </source>
</evidence>